<evidence type="ECO:0000313" key="1">
    <source>
        <dbReference type="EMBL" id="HIZ15090.1"/>
    </source>
</evidence>
<protein>
    <submittedName>
        <fullName evidence="1">Tail protein X</fullName>
    </submittedName>
</protein>
<gene>
    <name evidence="1" type="ORF">H9816_04180</name>
</gene>
<proteinExistence type="predicted"/>
<accession>A0A9D2ILT0</accession>
<dbReference type="InterPro" id="IPR008861">
    <property type="entry name" value="GpX-like"/>
</dbReference>
<sequence>MASFNYTTIEGDRIDTLAARFYGSNRGIAILADANPSVPITAVYPVGTVLIVPIIDDATVTDNADLPPWKR</sequence>
<dbReference type="Pfam" id="PF05489">
    <property type="entry name" value="Phage_tail_X"/>
    <property type="match status" value="1"/>
</dbReference>
<dbReference type="EMBL" id="DXCC01000012">
    <property type="protein sequence ID" value="HIZ15090.1"/>
    <property type="molecule type" value="Genomic_DNA"/>
</dbReference>
<name>A0A9D2ILT0_9BACT</name>
<reference evidence="1" key="2">
    <citation type="submission" date="2021-04" db="EMBL/GenBank/DDBJ databases">
        <authorList>
            <person name="Gilroy R."/>
        </authorList>
    </citation>
    <scope>NUCLEOTIDE SEQUENCE</scope>
    <source>
        <strain evidence="1">ChiHjej11B10-19426</strain>
    </source>
</reference>
<comment type="caution">
    <text evidence="1">The sequence shown here is derived from an EMBL/GenBank/DDBJ whole genome shotgun (WGS) entry which is preliminary data.</text>
</comment>
<organism evidence="1 2">
    <name type="scientific">Candidatus Tidjanibacter faecipullorum</name>
    <dbReference type="NCBI Taxonomy" id="2838766"/>
    <lineage>
        <taxon>Bacteria</taxon>
        <taxon>Pseudomonadati</taxon>
        <taxon>Bacteroidota</taxon>
        <taxon>Bacteroidia</taxon>
        <taxon>Bacteroidales</taxon>
        <taxon>Rikenellaceae</taxon>
        <taxon>Tidjanibacter</taxon>
    </lineage>
</organism>
<dbReference type="Proteomes" id="UP000824014">
    <property type="component" value="Unassembled WGS sequence"/>
</dbReference>
<dbReference type="AlphaFoldDB" id="A0A9D2ILT0"/>
<evidence type="ECO:0000313" key="2">
    <source>
        <dbReference type="Proteomes" id="UP000824014"/>
    </source>
</evidence>
<reference evidence="1" key="1">
    <citation type="journal article" date="2021" name="PeerJ">
        <title>Extensive microbial diversity within the chicken gut microbiome revealed by metagenomics and culture.</title>
        <authorList>
            <person name="Gilroy R."/>
            <person name="Ravi A."/>
            <person name="Getino M."/>
            <person name="Pursley I."/>
            <person name="Horton D.L."/>
            <person name="Alikhan N.F."/>
            <person name="Baker D."/>
            <person name="Gharbi K."/>
            <person name="Hall N."/>
            <person name="Watson M."/>
            <person name="Adriaenssens E.M."/>
            <person name="Foster-Nyarko E."/>
            <person name="Jarju S."/>
            <person name="Secka A."/>
            <person name="Antonio M."/>
            <person name="Oren A."/>
            <person name="Chaudhuri R.R."/>
            <person name="La Ragione R."/>
            <person name="Hildebrand F."/>
            <person name="Pallen M.J."/>
        </authorList>
    </citation>
    <scope>NUCLEOTIDE SEQUENCE</scope>
    <source>
        <strain evidence="1">ChiHjej11B10-19426</strain>
    </source>
</reference>